<keyword evidence="3" id="KW-1185">Reference proteome</keyword>
<keyword evidence="2" id="KW-0808">Transferase</keyword>
<dbReference type="Pfam" id="PF00078">
    <property type="entry name" value="RVT_1"/>
    <property type="match status" value="1"/>
</dbReference>
<reference evidence="2 3" key="1">
    <citation type="journal article" date="2019" name="Commun. Biol.">
        <title>The bagworm genome reveals a unique fibroin gene that provides high tensile strength.</title>
        <authorList>
            <person name="Kono N."/>
            <person name="Nakamura H."/>
            <person name="Ohtoshi R."/>
            <person name="Tomita M."/>
            <person name="Numata K."/>
            <person name="Arakawa K."/>
        </authorList>
    </citation>
    <scope>NUCLEOTIDE SEQUENCE [LARGE SCALE GENOMIC DNA]</scope>
</reference>
<name>A0A4C1TVU9_EUMVA</name>
<evidence type="ECO:0000259" key="1">
    <source>
        <dbReference type="PROSITE" id="PS50878"/>
    </source>
</evidence>
<dbReference type="InterPro" id="IPR000477">
    <property type="entry name" value="RT_dom"/>
</dbReference>
<feature type="domain" description="Reverse transcriptase" evidence="1">
    <location>
        <begin position="1"/>
        <end position="189"/>
    </location>
</feature>
<keyword evidence="2" id="KW-0695">RNA-directed DNA polymerase</keyword>
<accession>A0A4C1TVU9</accession>
<dbReference type="AlphaFoldDB" id="A0A4C1TVU9"/>
<comment type="caution">
    <text evidence="2">The sequence shown here is derived from an EMBL/GenBank/DDBJ whole genome shotgun (WGS) entry which is preliminary data.</text>
</comment>
<proteinExistence type="predicted"/>
<dbReference type="EMBL" id="BGZK01000092">
    <property type="protein sequence ID" value="GBP18014.1"/>
    <property type="molecule type" value="Genomic_DNA"/>
</dbReference>
<protein>
    <submittedName>
        <fullName evidence="2">RNA-directed DNA polymerase from mobile element jockey</fullName>
    </submittedName>
</protein>
<evidence type="ECO:0000313" key="2">
    <source>
        <dbReference type="EMBL" id="GBP18014.1"/>
    </source>
</evidence>
<dbReference type="STRING" id="151549.A0A4C1TVU9"/>
<gene>
    <name evidence="2" type="primary">pol</name>
    <name evidence="2" type="ORF">EVAR_16959_1</name>
</gene>
<keyword evidence="2" id="KW-0548">Nucleotidyltransferase</keyword>
<evidence type="ECO:0000313" key="3">
    <source>
        <dbReference type="Proteomes" id="UP000299102"/>
    </source>
</evidence>
<organism evidence="2 3">
    <name type="scientific">Eumeta variegata</name>
    <name type="common">Bagworm moth</name>
    <name type="synonym">Eumeta japonica</name>
    <dbReference type="NCBI Taxonomy" id="151549"/>
    <lineage>
        <taxon>Eukaryota</taxon>
        <taxon>Metazoa</taxon>
        <taxon>Ecdysozoa</taxon>
        <taxon>Arthropoda</taxon>
        <taxon>Hexapoda</taxon>
        <taxon>Insecta</taxon>
        <taxon>Pterygota</taxon>
        <taxon>Neoptera</taxon>
        <taxon>Endopterygota</taxon>
        <taxon>Lepidoptera</taxon>
        <taxon>Glossata</taxon>
        <taxon>Ditrysia</taxon>
        <taxon>Tineoidea</taxon>
        <taxon>Psychidae</taxon>
        <taxon>Oiketicinae</taxon>
        <taxon>Eumeta</taxon>
    </lineage>
</organism>
<dbReference type="OrthoDB" id="10065625at2759"/>
<dbReference type="Proteomes" id="UP000299102">
    <property type="component" value="Unassembled WGS sequence"/>
</dbReference>
<sequence>MAAGHNRGRRTVGIFLDNEKAFDRVWHSRLLFKLIDNQIPPALVRIVGSFLKDRDFYITVEDTTSDPHLISAGVPEGSCLSPCLYAVCTNDIPTLADQLQDWEEDVVLALYADDSAYLASSCRADLAAAKLQRVLDLLPNWLDRRHVAVNVTKTAALLTNQQRTMSLKLRLRGQEVEWQTRVRYLGVQINRSMRMAAQVEHVIHQSRPARSMLHQVFDRTYPSQSRPI</sequence>
<dbReference type="GO" id="GO:0003964">
    <property type="term" value="F:RNA-directed DNA polymerase activity"/>
    <property type="evidence" value="ECO:0007669"/>
    <property type="project" value="UniProtKB-KW"/>
</dbReference>
<dbReference type="PANTHER" id="PTHR33332">
    <property type="entry name" value="REVERSE TRANSCRIPTASE DOMAIN-CONTAINING PROTEIN"/>
    <property type="match status" value="1"/>
</dbReference>
<dbReference type="PROSITE" id="PS50878">
    <property type="entry name" value="RT_POL"/>
    <property type="match status" value="1"/>
</dbReference>